<keyword evidence="1" id="KW-0812">Transmembrane</keyword>
<evidence type="ECO:0000313" key="2">
    <source>
        <dbReference type="EMBL" id="KAK1852252.1"/>
    </source>
</evidence>
<accession>A0AAD9AR80</accession>
<evidence type="ECO:0000256" key="1">
    <source>
        <dbReference type="SAM" id="Phobius"/>
    </source>
</evidence>
<gene>
    <name evidence="2" type="ORF">CCHR01_05154</name>
</gene>
<dbReference type="EMBL" id="JAQOWY010000079">
    <property type="protein sequence ID" value="KAK1852252.1"/>
    <property type="molecule type" value="Genomic_DNA"/>
</dbReference>
<comment type="caution">
    <text evidence="2">The sequence shown here is derived from an EMBL/GenBank/DDBJ whole genome shotgun (WGS) entry which is preliminary data.</text>
</comment>
<proteinExistence type="predicted"/>
<dbReference type="AlphaFoldDB" id="A0AAD9AR80"/>
<name>A0AAD9AR80_9PEZI</name>
<organism evidence="2 3">
    <name type="scientific">Colletotrichum chrysophilum</name>
    <dbReference type="NCBI Taxonomy" id="1836956"/>
    <lineage>
        <taxon>Eukaryota</taxon>
        <taxon>Fungi</taxon>
        <taxon>Dikarya</taxon>
        <taxon>Ascomycota</taxon>
        <taxon>Pezizomycotina</taxon>
        <taxon>Sordariomycetes</taxon>
        <taxon>Hypocreomycetidae</taxon>
        <taxon>Glomerellales</taxon>
        <taxon>Glomerellaceae</taxon>
        <taxon>Colletotrichum</taxon>
        <taxon>Colletotrichum gloeosporioides species complex</taxon>
    </lineage>
</organism>
<evidence type="ECO:0000313" key="3">
    <source>
        <dbReference type="Proteomes" id="UP001243330"/>
    </source>
</evidence>
<sequence length="163" mass="17487">MLVHLSWVHTYLGAAASGLMSHVLLNFLLVFPPKRRALFGLAGGSQSPFLQALPCRIPLQWKGASAVPGPGPSDIHHFTPRAPRNGTEGVSGRCTRLFNRKPAAVAQTGAKLCALAVIPTKQLPANCLNSPPLEACFDLMEIKRTDYHAVTLTPLMPSSPELT</sequence>
<protein>
    <submittedName>
        <fullName evidence="2">Uncharacterized protein</fullName>
    </submittedName>
</protein>
<feature type="transmembrane region" description="Helical" evidence="1">
    <location>
        <begin position="12"/>
        <end position="31"/>
    </location>
</feature>
<reference evidence="2" key="1">
    <citation type="submission" date="2023-01" db="EMBL/GenBank/DDBJ databases">
        <title>Colletotrichum chrysophilum M932 genome sequence.</title>
        <authorList>
            <person name="Baroncelli R."/>
        </authorList>
    </citation>
    <scope>NUCLEOTIDE SEQUENCE</scope>
    <source>
        <strain evidence="2">M932</strain>
    </source>
</reference>
<keyword evidence="3" id="KW-1185">Reference proteome</keyword>
<keyword evidence="1" id="KW-0472">Membrane</keyword>
<keyword evidence="1" id="KW-1133">Transmembrane helix</keyword>
<dbReference type="Proteomes" id="UP001243330">
    <property type="component" value="Unassembled WGS sequence"/>
</dbReference>